<name>A0A564HG12_9ENTR</name>
<dbReference type="RefSeq" id="WP_142461665.1">
    <property type="nucleotide sequence ID" value="NZ_CABGHF010000001.1"/>
</dbReference>
<protein>
    <submittedName>
        <fullName evidence="1">Uncharacterized protein</fullName>
    </submittedName>
</protein>
<dbReference type="AlphaFoldDB" id="A0A564HG12"/>
<dbReference type="PROSITE" id="PS51257">
    <property type="entry name" value="PROKAR_LIPOPROTEIN"/>
    <property type="match status" value="1"/>
</dbReference>
<proteinExistence type="predicted"/>
<dbReference type="EMBL" id="CABGHF010000001">
    <property type="protein sequence ID" value="VUS31135.1"/>
    <property type="molecule type" value="Genomic_DNA"/>
</dbReference>
<sequence>MRKKTLAIVTTLVVVACAGAYTLLKWYNNSDCNKVQLAINEANFFILTRMMPFTGELRSVQISGEDNQYHNEITFSRCGILESRVSTRESDFGGGMTSSSKIKLSRKSEGDGKGWVLEITTVIKRDKKENTSTTSRYFHTDELGRIAWSEEHRTGKGKPNDITTWRYRYDDQHRLVREYDVDSPQKVFTDFSYNENGRLNRVASTAYVRQSRWDRKGRWLSDEAEYGNAKLILENVCTAWDNIGNCTLTDIITKIRSADGEYVEKGQRLQRKYQYEYQ</sequence>
<dbReference type="Proteomes" id="UP000318370">
    <property type="component" value="Unassembled WGS sequence"/>
</dbReference>
<evidence type="ECO:0000313" key="2">
    <source>
        <dbReference type="Proteomes" id="UP000318370"/>
    </source>
</evidence>
<organism evidence="1 2">
    <name type="scientific">Klebsiella spallanzanii</name>
    <dbReference type="NCBI Taxonomy" id="2587528"/>
    <lineage>
        <taxon>Bacteria</taxon>
        <taxon>Pseudomonadati</taxon>
        <taxon>Pseudomonadota</taxon>
        <taxon>Gammaproteobacteria</taxon>
        <taxon>Enterobacterales</taxon>
        <taxon>Enterobacteriaceae</taxon>
        <taxon>Klebsiella/Raoultella group</taxon>
        <taxon>Klebsiella</taxon>
    </lineage>
</organism>
<dbReference type="Gene3D" id="2.180.10.10">
    <property type="entry name" value="RHS repeat-associated core"/>
    <property type="match status" value="1"/>
</dbReference>
<gene>
    <name evidence="1" type="ORF">SB6408_00360</name>
</gene>
<reference evidence="1 2" key="1">
    <citation type="submission" date="2019-07" db="EMBL/GenBank/DDBJ databases">
        <authorList>
            <person name="Brisse S."/>
            <person name="Rodrigues C."/>
            <person name="Thorpe H."/>
        </authorList>
    </citation>
    <scope>NUCLEOTIDE SEQUENCE [LARGE SCALE GENOMIC DNA]</scope>
    <source>
        <strain evidence="1">SB6408</strain>
    </source>
</reference>
<accession>A0A564HG12</accession>
<evidence type="ECO:0000313" key="1">
    <source>
        <dbReference type="EMBL" id="VUS31135.1"/>
    </source>
</evidence>